<gene>
    <name evidence="2" type="ORF">DU473_05200</name>
</gene>
<dbReference type="AlphaFoldDB" id="A0A4Q9JUC3"/>
<evidence type="ECO:0008006" key="4">
    <source>
        <dbReference type="Google" id="ProtNLM"/>
    </source>
</evidence>
<name>A0A4Q9JUC3_9BACT</name>
<organism evidence="2 3">
    <name type="scientific">Campylobacter novaezeelandiae</name>
    <dbReference type="NCBI Taxonomy" id="2267891"/>
    <lineage>
        <taxon>Bacteria</taxon>
        <taxon>Pseudomonadati</taxon>
        <taxon>Campylobacterota</taxon>
        <taxon>Epsilonproteobacteria</taxon>
        <taxon>Campylobacterales</taxon>
        <taxon>Campylobacteraceae</taxon>
        <taxon>Campylobacter</taxon>
    </lineage>
</organism>
<dbReference type="Proteomes" id="UP000292583">
    <property type="component" value="Unassembled WGS sequence"/>
</dbReference>
<keyword evidence="1" id="KW-0812">Transmembrane</keyword>
<evidence type="ECO:0000313" key="2">
    <source>
        <dbReference type="EMBL" id="TBR80750.1"/>
    </source>
</evidence>
<dbReference type="EMBL" id="QPGR01000008">
    <property type="protein sequence ID" value="TBR80750.1"/>
    <property type="molecule type" value="Genomic_DNA"/>
</dbReference>
<evidence type="ECO:0000256" key="1">
    <source>
        <dbReference type="SAM" id="Phobius"/>
    </source>
</evidence>
<keyword evidence="1" id="KW-0472">Membrane</keyword>
<keyword evidence="1" id="KW-1133">Transmembrane helix</keyword>
<protein>
    <recommendedName>
        <fullName evidence="4">Tetratricopeptide repeat-like domain-containing protein</fullName>
    </recommendedName>
</protein>
<comment type="caution">
    <text evidence="2">The sequence shown here is derived from an EMBL/GenBank/DDBJ whole genome shotgun (WGS) entry which is preliminary data.</text>
</comment>
<keyword evidence="3" id="KW-1185">Reference proteome</keyword>
<sequence>MKFQNNLKTENSSIQENFFKTFIHSERFFKKYKFYILIVIICLLAWFIVSIINKKIEEKNIKENNQIYLTLIQNPNDDKIASNLKEKNINLYALFLISQLNKNNTDSKIIDQLKQISQTSKINFLIKNIIDLELHQKSLFLKDYSKILEAYSFLEQNKIEEAKVLLNQIKNNSEFKQIADNLKHYQGNN</sequence>
<proteinExistence type="predicted"/>
<evidence type="ECO:0000313" key="3">
    <source>
        <dbReference type="Proteomes" id="UP000292583"/>
    </source>
</evidence>
<reference evidence="2 3" key="1">
    <citation type="submission" date="2018-07" db="EMBL/GenBank/DDBJ databases">
        <title>Campylobacter zealandensis sp. nov., isolated from birds and water in New Zealand.</title>
        <authorList>
            <person name="Wilkinson D.A."/>
            <person name="Biggs P.J."/>
            <person name="French N.P."/>
            <person name="Midwinter A.C."/>
        </authorList>
    </citation>
    <scope>NUCLEOTIDE SEQUENCE [LARGE SCALE GENOMIC DNA]</scope>
    <source>
        <strain evidence="2 3">B423b</strain>
    </source>
</reference>
<accession>A0A4Q9JUC3</accession>
<feature type="transmembrane region" description="Helical" evidence="1">
    <location>
        <begin position="34"/>
        <end position="52"/>
    </location>
</feature>
<dbReference type="OrthoDB" id="5334020at2"/>